<dbReference type="EMBL" id="ML977320">
    <property type="protein sequence ID" value="KAF2116940.1"/>
    <property type="molecule type" value="Genomic_DNA"/>
</dbReference>
<evidence type="ECO:0000256" key="1">
    <source>
        <dbReference type="SAM" id="SignalP"/>
    </source>
</evidence>
<sequence length="164" mass="17468">MFAFILPAIAMVIGAFASPMPVEKAAAATVGQIRAVQSPVFHFYLQANSKNKTIPVLGPEASAENFTIGSTIQSKQTSQYLNILTASTSYKPLAFSATGDTTAWALEGDTIITATGSSYGRQLNFLACKSTDANYYDIYLQTGSDTPSGKSCSNYQTLHLPCLC</sequence>
<feature type="chain" id="PRO_5025644581" evidence="1">
    <location>
        <begin position="18"/>
        <end position="164"/>
    </location>
</feature>
<feature type="signal peptide" evidence="1">
    <location>
        <begin position="1"/>
        <end position="17"/>
    </location>
</feature>
<keyword evidence="1" id="KW-0732">Signal</keyword>
<proteinExistence type="predicted"/>
<dbReference type="OrthoDB" id="3915838at2759"/>
<protein>
    <submittedName>
        <fullName evidence="2">Uncharacterized protein</fullName>
    </submittedName>
</protein>
<accession>A0A6A5ZBS7</accession>
<organism evidence="2 3">
    <name type="scientific">Lophiotrema nucula</name>
    <dbReference type="NCBI Taxonomy" id="690887"/>
    <lineage>
        <taxon>Eukaryota</taxon>
        <taxon>Fungi</taxon>
        <taxon>Dikarya</taxon>
        <taxon>Ascomycota</taxon>
        <taxon>Pezizomycotina</taxon>
        <taxon>Dothideomycetes</taxon>
        <taxon>Pleosporomycetidae</taxon>
        <taxon>Pleosporales</taxon>
        <taxon>Lophiotremataceae</taxon>
        <taxon>Lophiotrema</taxon>
    </lineage>
</organism>
<reference evidence="2" key="1">
    <citation type="journal article" date="2020" name="Stud. Mycol.">
        <title>101 Dothideomycetes genomes: a test case for predicting lifestyles and emergence of pathogens.</title>
        <authorList>
            <person name="Haridas S."/>
            <person name="Albert R."/>
            <person name="Binder M."/>
            <person name="Bloem J."/>
            <person name="Labutti K."/>
            <person name="Salamov A."/>
            <person name="Andreopoulos B."/>
            <person name="Baker S."/>
            <person name="Barry K."/>
            <person name="Bills G."/>
            <person name="Bluhm B."/>
            <person name="Cannon C."/>
            <person name="Castanera R."/>
            <person name="Culley D."/>
            <person name="Daum C."/>
            <person name="Ezra D."/>
            <person name="Gonzalez J."/>
            <person name="Henrissat B."/>
            <person name="Kuo A."/>
            <person name="Liang C."/>
            <person name="Lipzen A."/>
            <person name="Lutzoni F."/>
            <person name="Magnuson J."/>
            <person name="Mondo S."/>
            <person name="Nolan M."/>
            <person name="Ohm R."/>
            <person name="Pangilinan J."/>
            <person name="Park H.-J."/>
            <person name="Ramirez L."/>
            <person name="Alfaro M."/>
            <person name="Sun H."/>
            <person name="Tritt A."/>
            <person name="Yoshinaga Y."/>
            <person name="Zwiers L.-H."/>
            <person name="Turgeon B."/>
            <person name="Goodwin S."/>
            <person name="Spatafora J."/>
            <person name="Crous P."/>
            <person name="Grigoriev I."/>
        </authorList>
    </citation>
    <scope>NUCLEOTIDE SEQUENCE</scope>
    <source>
        <strain evidence="2">CBS 627.86</strain>
    </source>
</reference>
<name>A0A6A5ZBS7_9PLEO</name>
<gene>
    <name evidence="2" type="ORF">BDV96DRAFT_39092</name>
</gene>
<dbReference type="AlphaFoldDB" id="A0A6A5ZBS7"/>
<dbReference type="Proteomes" id="UP000799770">
    <property type="component" value="Unassembled WGS sequence"/>
</dbReference>
<keyword evidence="3" id="KW-1185">Reference proteome</keyword>
<evidence type="ECO:0000313" key="2">
    <source>
        <dbReference type="EMBL" id="KAF2116940.1"/>
    </source>
</evidence>
<evidence type="ECO:0000313" key="3">
    <source>
        <dbReference type="Proteomes" id="UP000799770"/>
    </source>
</evidence>